<reference evidence="5" key="1">
    <citation type="submission" date="2025-08" db="UniProtKB">
        <authorList>
            <consortium name="RefSeq"/>
        </authorList>
    </citation>
    <scope>IDENTIFICATION</scope>
</reference>
<accession>A0ABM0K7W8</accession>
<feature type="compositionally biased region" description="Basic residues" evidence="1">
    <location>
        <begin position="880"/>
        <end position="892"/>
    </location>
</feature>
<feature type="region of interest" description="Disordered" evidence="1">
    <location>
        <begin position="960"/>
        <end position="1051"/>
    </location>
</feature>
<dbReference type="RefSeq" id="XP_005110897.2">
    <property type="nucleotide sequence ID" value="XM_005110840.3"/>
</dbReference>
<keyword evidence="3" id="KW-0732">Signal</keyword>
<evidence type="ECO:0000256" key="1">
    <source>
        <dbReference type="SAM" id="MobiDB-lite"/>
    </source>
</evidence>
<feature type="transmembrane region" description="Helical" evidence="2">
    <location>
        <begin position="194"/>
        <end position="216"/>
    </location>
</feature>
<keyword evidence="2" id="KW-0812">Transmembrane</keyword>
<feature type="compositionally biased region" description="Low complexity" evidence="1">
    <location>
        <begin position="636"/>
        <end position="651"/>
    </location>
</feature>
<feature type="compositionally biased region" description="Polar residues" evidence="1">
    <location>
        <begin position="245"/>
        <end position="266"/>
    </location>
</feature>
<feature type="compositionally biased region" description="Acidic residues" evidence="1">
    <location>
        <begin position="655"/>
        <end position="665"/>
    </location>
</feature>
<feature type="compositionally biased region" description="Basic residues" evidence="1">
    <location>
        <begin position="606"/>
        <end position="623"/>
    </location>
</feature>
<name>A0ABM0K7W8_APLCA</name>
<dbReference type="GeneID" id="101850045"/>
<proteinExistence type="predicted"/>
<feature type="compositionally biased region" description="Basic and acidic residues" evidence="1">
    <location>
        <begin position="995"/>
        <end position="1005"/>
    </location>
</feature>
<feature type="chain" id="PRO_5045941560" evidence="3">
    <location>
        <begin position="37"/>
        <end position="1071"/>
    </location>
</feature>
<keyword evidence="2" id="KW-1133">Transmembrane helix</keyword>
<feature type="compositionally biased region" description="Low complexity" evidence="1">
    <location>
        <begin position="914"/>
        <end position="934"/>
    </location>
</feature>
<feature type="region of interest" description="Disordered" evidence="1">
    <location>
        <begin position="245"/>
        <end position="670"/>
    </location>
</feature>
<feature type="region of interest" description="Disordered" evidence="1">
    <location>
        <begin position="685"/>
        <end position="713"/>
    </location>
</feature>
<evidence type="ECO:0000313" key="4">
    <source>
        <dbReference type="Proteomes" id="UP000694888"/>
    </source>
</evidence>
<feature type="compositionally biased region" description="Polar residues" evidence="1">
    <location>
        <begin position="1031"/>
        <end position="1050"/>
    </location>
</feature>
<evidence type="ECO:0000256" key="3">
    <source>
        <dbReference type="SAM" id="SignalP"/>
    </source>
</evidence>
<keyword evidence="4" id="KW-1185">Reference proteome</keyword>
<feature type="signal peptide" evidence="3">
    <location>
        <begin position="1"/>
        <end position="36"/>
    </location>
</feature>
<feature type="compositionally biased region" description="Pro residues" evidence="1">
    <location>
        <begin position="434"/>
        <end position="450"/>
    </location>
</feature>
<feature type="compositionally biased region" description="Basic and acidic residues" evidence="1">
    <location>
        <begin position="488"/>
        <end position="560"/>
    </location>
</feature>
<evidence type="ECO:0000256" key="2">
    <source>
        <dbReference type="SAM" id="Phobius"/>
    </source>
</evidence>
<protein>
    <submittedName>
        <fullName evidence="5">Trichohyalin</fullName>
    </submittedName>
</protein>
<organism evidence="4 5">
    <name type="scientific">Aplysia californica</name>
    <name type="common">California sea hare</name>
    <dbReference type="NCBI Taxonomy" id="6500"/>
    <lineage>
        <taxon>Eukaryota</taxon>
        <taxon>Metazoa</taxon>
        <taxon>Spiralia</taxon>
        <taxon>Lophotrochozoa</taxon>
        <taxon>Mollusca</taxon>
        <taxon>Gastropoda</taxon>
        <taxon>Heterobranchia</taxon>
        <taxon>Euthyneura</taxon>
        <taxon>Tectipleura</taxon>
        <taxon>Aplysiida</taxon>
        <taxon>Aplysioidea</taxon>
        <taxon>Aplysiidae</taxon>
        <taxon>Aplysia</taxon>
    </lineage>
</organism>
<feature type="compositionally biased region" description="Basic and acidic residues" evidence="1">
    <location>
        <begin position="298"/>
        <end position="380"/>
    </location>
</feature>
<dbReference type="Proteomes" id="UP000694888">
    <property type="component" value="Unplaced"/>
</dbReference>
<keyword evidence="2" id="KW-0472">Membrane</keyword>
<feature type="compositionally biased region" description="Basic and acidic residues" evidence="1">
    <location>
        <begin position="400"/>
        <end position="413"/>
    </location>
</feature>
<gene>
    <name evidence="5" type="primary">LOC101850045</name>
</gene>
<feature type="compositionally biased region" description="Low complexity" evidence="1">
    <location>
        <begin position="415"/>
        <end position="430"/>
    </location>
</feature>
<sequence length="1071" mass="121690">MAPSGGGCCYPVRSRRSTVLIVILLISAGFMPSGESALVARTEYAMDQRYDCVSNGIQDVPRGQTTYLRGRSGSGTGGTELNCLLQFAPQTKGDTLRVWFEPGAFMDDCKVELQVELSNAGPVRNRKVYGGYSYGCLSQSVPDELKADNGVARVQLRRENFDNVNYNFRLAIRAQRSIDEAGGAGGSSSADAGMIAGIVAGVIVLLIILAVICVCCRRRRRENLARDRSRNELKQDLTKESLNTSIGYDNKGVQNGRLNTSANDSPSSDKKLLVDRQQMTALDRFGPSPSQRRRQLNNKRDYDDVERGRGEEHNSDYEEQEVRPRENRMYQEREFGRRRDDYSDSDYDPRRDDYEVRGFGRRRNDDVRRPEPESSREGNQETRMPPLLEALHKNPKFRRSFHENEAAAEDRVRRVSGSNEDSRSSGSVDSTGVPKPPKLPPVPKSPPRSPSPQRRGEKIAGIFRARPSSSSSEVARVDGETEVMGDSPRSRDERTPDREDREKKADTRHTLRPNRGDERRPREEKRRDRQMEDESEEERRRERRERDRRDEERARRRRQEEEEEQEEEERRRKKQEKKEDDEEERRRRKRDREREEDKKEYEGRFKKSASGRRSKGKGTRMGRSRSTGNALEEMESNYQRSRSKSPSSVRSLNFIEDDDEDEDLDSNYMPFRRAGSKTSLYASRSSLYGRRRKNSMGETMSMSSYAHDDMDSRMGDFDRVRMSHRDKEKMFRSTGDLEMRPASAQIVRDCATQTGSERAVYVYGKKTLAKERPGKRYSRGTQTGSGRERRDSVGSAKSGRSTKSNQKLKSRSKSQESLRREKRSRSRGYDDDEESDYGRRRGRSKSRDRDYSDDELDGRRRKHRSKSRDISDDEDDRRSKSSRSKPRPRPRRSQGTASVDLSDSADDFDDDKSGVASSVAPSSVLPGSHQGYPPAMYPPGYPMAYPTPGAPYVPVAPVVVGGAYGQPAPPAQSRRPPVAPKPTKSKWDQLVAMTDGEKQRLRHQGDSVAETESVLSSAYGRPPQVVYAPPSYTSGQRFPDPNSTISSAYPDSSGAYKLYQGSNYAPSDSAV</sequence>
<feature type="compositionally biased region" description="Basic and acidic residues" evidence="1">
    <location>
        <begin position="592"/>
        <end position="605"/>
    </location>
</feature>
<evidence type="ECO:0000313" key="5">
    <source>
        <dbReference type="RefSeq" id="XP_005110897.2"/>
    </source>
</evidence>
<feature type="region of interest" description="Disordered" evidence="1">
    <location>
        <begin position="748"/>
        <end position="948"/>
    </location>
</feature>